<evidence type="ECO:0000313" key="6">
    <source>
        <dbReference type="Proteomes" id="UP000275267"/>
    </source>
</evidence>
<organism evidence="5 6">
    <name type="scientific">Panicum miliaceum</name>
    <name type="common">Proso millet</name>
    <name type="synonym">Broomcorn millet</name>
    <dbReference type="NCBI Taxonomy" id="4540"/>
    <lineage>
        <taxon>Eukaryota</taxon>
        <taxon>Viridiplantae</taxon>
        <taxon>Streptophyta</taxon>
        <taxon>Embryophyta</taxon>
        <taxon>Tracheophyta</taxon>
        <taxon>Spermatophyta</taxon>
        <taxon>Magnoliopsida</taxon>
        <taxon>Liliopsida</taxon>
        <taxon>Poales</taxon>
        <taxon>Poaceae</taxon>
        <taxon>PACMAD clade</taxon>
        <taxon>Panicoideae</taxon>
        <taxon>Panicodae</taxon>
        <taxon>Paniceae</taxon>
        <taxon>Panicinae</taxon>
        <taxon>Panicum</taxon>
        <taxon>Panicum sect. Panicum</taxon>
    </lineage>
</organism>
<accession>A0A3L6QWG6</accession>
<name>A0A3L6QWG6_PANMI</name>
<dbReference type="GO" id="GO:0016747">
    <property type="term" value="F:acyltransferase activity, transferring groups other than amino-acyl groups"/>
    <property type="evidence" value="ECO:0007669"/>
    <property type="project" value="UniProtKB-ARBA"/>
</dbReference>
<evidence type="ECO:0000256" key="2">
    <source>
        <dbReference type="ARBA" id="ARBA00022679"/>
    </source>
</evidence>
<protein>
    <submittedName>
        <fullName evidence="5">10-deacetylbaccatin III 10-O-acetyltransferase-like</fullName>
    </submittedName>
</protein>
<feature type="compositionally biased region" description="Basic and acidic residues" evidence="4">
    <location>
        <begin position="350"/>
        <end position="361"/>
    </location>
</feature>
<sequence length="375" mass="40843">MGFAVRRTSRSYVRPSAATPSGTLELSIIDRVVGLRHLVRSLHVFPAPAPAGERGAAAGSPARAVREALGKALVDYYPFAGRLDDAGRLDQYPFAIPEDDLLPDAAPDVEPLDLPLSMQVTEFSCGGFVVGLISCHALADGLGAAQFINAVGDYARGLPRPRVSPVWARDLVPSPPKLSSAPPPFPRMFQFWHLVVDLSLDSITRAKSQFLQSTGQRCSTFDVAIAKVWQARTRALRLADPSTRVNLCFFANTRHLLRGGAAGFYGNCFYTVTVSAESGAVEAADVAGVVAMIRDAKARLPAKFARWAAGELAEQDPYELSFTYESLFVSDWTRLGFLEADYGWGTPSQGEKKAKGEGLRENKKKKNRERKKKIK</sequence>
<dbReference type="STRING" id="4540.A0A3L6QWG6"/>
<dbReference type="Proteomes" id="UP000275267">
    <property type="component" value="Unassembled WGS sequence"/>
</dbReference>
<proteinExistence type="inferred from homology"/>
<dbReference type="Pfam" id="PF02458">
    <property type="entry name" value="Transferase"/>
    <property type="match status" value="2"/>
</dbReference>
<evidence type="ECO:0000256" key="3">
    <source>
        <dbReference type="ARBA" id="ARBA00023315"/>
    </source>
</evidence>
<dbReference type="InterPro" id="IPR023213">
    <property type="entry name" value="CAT-like_dom_sf"/>
</dbReference>
<dbReference type="InterPro" id="IPR050898">
    <property type="entry name" value="Plant_acyltransferase"/>
</dbReference>
<gene>
    <name evidence="5" type="ORF">C2845_PM08G10740</name>
</gene>
<evidence type="ECO:0000256" key="4">
    <source>
        <dbReference type="SAM" id="MobiDB-lite"/>
    </source>
</evidence>
<dbReference type="Gene3D" id="3.30.559.10">
    <property type="entry name" value="Chloramphenicol acetyltransferase-like domain"/>
    <property type="match status" value="3"/>
</dbReference>
<dbReference type="OrthoDB" id="444127at2759"/>
<evidence type="ECO:0000313" key="5">
    <source>
        <dbReference type="EMBL" id="RLM91404.1"/>
    </source>
</evidence>
<keyword evidence="3" id="KW-0012">Acyltransferase</keyword>
<keyword evidence="6" id="KW-1185">Reference proteome</keyword>
<reference evidence="6" key="1">
    <citation type="journal article" date="2019" name="Nat. Commun.">
        <title>The genome of broomcorn millet.</title>
        <authorList>
            <person name="Zou C."/>
            <person name="Miki D."/>
            <person name="Li D."/>
            <person name="Tang Q."/>
            <person name="Xiao L."/>
            <person name="Rajput S."/>
            <person name="Deng P."/>
            <person name="Jia W."/>
            <person name="Huang R."/>
            <person name="Zhang M."/>
            <person name="Sun Y."/>
            <person name="Hu J."/>
            <person name="Fu X."/>
            <person name="Schnable P.S."/>
            <person name="Li F."/>
            <person name="Zhang H."/>
            <person name="Feng B."/>
            <person name="Zhu X."/>
            <person name="Liu R."/>
            <person name="Schnable J.C."/>
            <person name="Zhu J.-K."/>
            <person name="Zhang H."/>
        </authorList>
    </citation>
    <scope>NUCLEOTIDE SEQUENCE [LARGE SCALE GENOMIC DNA]</scope>
</reference>
<dbReference type="AlphaFoldDB" id="A0A3L6QWG6"/>
<comment type="caution">
    <text evidence="5">The sequence shown here is derived from an EMBL/GenBank/DDBJ whole genome shotgun (WGS) entry which is preliminary data.</text>
</comment>
<feature type="compositionally biased region" description="Basic residues" evidence="4">
    <location>
        <begin position="362"/>
        <end position="375"/>
    </location>
</feature>
<dbReference type="EMBL" id="PQIB02000010">
    <property type="protein sequence ID" value="RLM91404.1"/>
    <property type="molecule type" value="Genomic_DNA"/>
</dbReference>
<dbReference type="PANTHER" id="PTHR31147:SF1">
    <property type="entry name" value="ACYL TRANSFERASE 4"/>
    <property type="match status" value="1"/>
</dbReference>
<evidence type="ECO:0000256" key="1">
    <source>
        <dbReference type="ARBA" id="ARBA00009861"/>
    </source>
</evidence>
<dbReference type="PANTHER" id="PTHR31147">
    <property type="entry name" value="ACYL TRANSFERASE 4"/>
    <property type="match status" value="1"/>
</dbReference>
<comment type="similarity">
    <text evidence="1">Belongs to the plant acyltransferase family.</text>
</comment>
<keyword evidence="2" id="KW-0808">Transferase</keyword>
<feature type="region of interest" description="Disordered" evidence="4">
    <location>
        <begin position="344"/>
        <end position="375"/>
    </location>
</feature>